<dbReference type="PROSITE" id="PS51257">
    <property type="entry name" value="PROKAR_LIPOPROTEIN"/>
    <property type="match status" value="1"/>
</dbReference>
<dbReference type="InterPro" id="IPR018313">
    <property type="entry name" value="SBP_3_CS"/>
</dbReference>
<dbReference type="AlphaFoldDB" id="A0A1H0DFM0"/>
<keyword evidence="3 5" id="KW-0732">Signal</keyword>
<evidence type="ECO:0000313" key="7">
    <source>
        <dbReference type="EMBL" id="SDN68924.1"/>
    </source>
</evidence>
<evidence type="ECO:0000256" key="3">
    <source>
        <dbReference type="ARBA" id="ARBA00022729"/>
    </source>
</evidence>
<evidence type="ECO:0000259" key="6">
    <source>
        <dbReference type="SMART" id="SM00062"/>
    </source>
</evidence>
<protein>
    <submittedName>
        <fullName evidence="7">Amino acid ABC transporter substrate-binding protein, PAAT family</fullName>
    </submittedName>
</protein>
<dbReference type="SUPFAM" id="SSF53850">
    <property type="entry name" value="Periplasmic binding protein-like II"/>
    <property type="match status" value="1"/>
</dbReference>
<accession>A0A1H0DFM0</accession>
<dbReference type="Gene3D" id="3.40.190.10">
    <property type="entry name" value="Periplasmic binding protein-like II"/>
    <property type="match status" value="2"/>
</dbReference>
<feature type="chain" id="PRO_5011707535" evidence="5">
    <location>
        <begin position="32"/>
        <end position="268"/>
    </location>
</feature>
<evidence type="ECO:0000256" key="5">
    <source>
        <dbReference type="SAM" id="SignalP"/>
    </source>
</evidence>
<dbReference type="CDD" id="cd01001">
    <property type="entry name" value="PBP2_HisJ_LAO_like"/>
    <property type="match status" value="1"/>
</dbReference>
<keyword evidence="8" id="KW-1185">Reference proteome</keyword>
<sequence length="268" mass="29429">MLPGKMLSHVALALVMSCVAMPVLTQQSALAADDVRPVKVAVEGGFPPFNYLDAQEKLQGFDVDIARALCDAAKLSCEFVVQKWEAMIPDLLAKRYDLIISSMSMSAERRQKVAFTDTYYNSPSVFVVRKDSTLTRIDAETLQGVSLGVTSTTAQAAFVDQHYRPATPVTVFPASPDLYKGLADGSVDVIMEDKLAIYDWLTNTKAGQCCEVRGDDILDPTFFGEGAGIAMRREDDDLRLRLNKALAAIKSDGTYDMINAQYFPFSIQ</sequence>
<feature type="signal peptide" evidence="5">
    <location>
        <begin position="1"/>
        <end position="31"/>
    </location>
</feature>
<dbReference type="PROSITE" id="PS01039">
    <property type="entry name" value="SBP_BACTERIAL_3"/>
    <property type="match status" value="1"/>
</dbReference>
<gene>
    <name evidence="7" type="ORF">SAMN05192530_101757</name>
</gene>
<evidence type="ECO:0000256" key="2">
    <source>
        <dbReference type="ARBA" id="ARBA00010333"/>
    </source>
</evidence>
<dbReference type="SMART" id="SM00062">
    <property type="entry name" value="PBPb"/>
    <property type="match status" value="1"/>
</dbReference>
<dbReference type="PANTHER" id="PTHR35936">
    <property type="entry name" value="MEMBRANE-BOUND LYTIC MUREIN TRANSGLYCOSYLASE F"/>
    <property type="match status" value="1"/>
</dbReference>
<evidence type="ECO:0000313" key="8">
    <source>
        <dbReference type="Proteomes" id="UP000198793"/>
    </source>
</evidence>
<proteinExistence type="inferred from homology"/>
<evidence type="ECO:0000256" key="1">
    <source>
        <dbReference type="ARBA" id="ARBA00004196"/>
    </source>
</evidence>
<name>A0A1H0DFM0_9HYPH</name>
<reference evidence="7 8" key="1">
    <citation type="submission" date="2016-10" db="EMBL/GenBank/DDBJ databases">
        <authorList>
            <person name="de Groot N.N."/>
        </authorList>
    </citation>
    <scope>NUCLEOTIDE SEQUENCE [LARGE SCALE GENOMIC DNA]</scope>
    <source>
        <strain evidence="8">L7-484,KACC 16230,DSM 25025</strain>
    </source>
</reference>
<comment type="similarity">
    <text evidence="2 4">Belongs to the bacterial solute-binding protein 3 family.</text>
</comment>
<evidence type="ECO:0000256" key="4">
    <source>
        <dbReference type="RuleBase" id="RU003744"/>
    </source>
</evidence>
<dbReference type="GO" id="GO:0030313">
    <property type="term" value="C:cell envelope"/>
    <property type="evidence" value="ECO:0007669"/>
    <property type="project" value="UniProtKB-SubCell"/>
</dbReference>
<dbReference type="InterPro" id="IPR001638">
    <property type="entry name" value="Solute-binding_3/MltF_N"/>
</dbReference>
<dbReference type="PANTHER" id="PTHR35936:SF17">
    <property type="entry name" value="ARGININE-BINDING EXTRACELLULAR PROTEIN ARTP"/>
    <property type="match status" value="1"/>
</dbReference>
<organism evidence="7 8">
    <name type="scientific">Aureimonas jatrophae</name>
    <dbReference type="NCBI Taxonomy" id="1166073"/>
    <lineage>
        <taxon>Bacteria</taxon>
        <taxon>Pseudomonadati</taxon>
        <taxon>Pseudomonadota</taxon>
        <taxon>Alphaproteobacteria</taxon>
        <taxon>Hyphomicrobiales</taxon>
        <taxon>Aurantimonadaceae</taxon>
        <taxon>Aureimonas</taxon>
    </lineage>
</organism>
<comment type="subcellular location">
    <subcellularLocation>
        <location evidence="1">Cell envelope</location>
    </subcellularLocation>
</comment>
<dbReference type="Pfam" id="PF00497">
    <property type="entry name" value="SBP_bac_3"/>
    <property type="match status" value="1"/>
</dbReference>
<feature type="domain" description="Solute-binding protein family 3/N-terminal" evidence="6">
    <location>
        <begin position="37"/>
        <end position="266"/>
    </location>
</feature>
<dbReference type="EMBL" id="FNIT01000001">
    <property type="protein sequence ID" value="SDN68924.1"/>
    <property type="molecule type" value="Genomic_DNA"/>
</dbReference>
<dbReference type="STRING" id="1166073.SAMN05192530_101757"/>
<dbReference type="Proteomes" id="UP000198793">
    <property type="component" value="Unassembled WGS sequence"/>
</dbReference>